<organism evidence="1 2">
    <name type="scientific">Rotaria magnacalcarata</name>
    <dbReference type="NCBI Taxonomy" id="392030"/>
    <lineage>
        <taxon>Eukaryota</taxon>
        <taxon>Metazoa</taxon>
        <taxon>Spiralia</taxon>
        <taxon>Gnathifera</taxon>
        <taxon>Rotifera</taxon>
        <taxon>Eurotatoria</taxon>
        <taxon>Bdelloidea</taxon>
        <taxon>Philodinida</taxon>
        <taxon>Philodinidae</taxon>
        <taxon>Rotaria</taxon>
    </lineage>
</organism>
<feature type="non-terminal residue" evidence="1">
    <location>
        <position position="134"/>
    </location>
</feature>
<protein>
    <submittedName>
        <fullName evidence="1">Uncharacterized protein</fullName>
    </submittedName>
</protein>
<dbReference type="Proteomes" id="UP000676336">
    <property type="component" value="Unassembled WGS sequence"/>
</dbReference>
<evidence type="ECO:0000313" key="1">
    <source>
        <dbReference type="EMBL" id="CAF5202242.1"/>
    </source>
</evidence>
<gene>
    <name evidence="1" type="ORF">SMN809_LOCUS75860</name>
</gene>
<accession>A0A8S3ILF9</accession>
<comment type="caution">
    <text evidence="1">The sequence shown here is derived from an EMBL/GenBank/DDBJ whole genome shotgun (WGS) entry which is preliminary data.</text>
</comment>
<reference evidence="1" key="1">
    <citation type="submission" date="2021-02" db="EMBL/GenBank/DDBJ databases">
        <authorList>
            <person name="Nowell W R."/>
        </authorList>
    </citation>
    <scope>NUCLEOTIDE SEQUENCE</scope>
</reference>
<name>A0A8S3ILF9_9BILA</name>
<dbReference type="AlphaFoldDB" id="A0A8S3ILF9"/>
<evidence type="ECO:0000313" key="2">
    <source>
        <dbReference type="Proteomes" id="UP000676336"/>
    </source>
</evidence>
<dbReference type="EMBL" id="CAJOBI010333481">
    <property type="protein sequence ID" value="CAF5202242.1"/>
    <property type="molecule type" value="Genomic_DNA"/>
</dbReference>
<proteinExistence type="predicted"/>
<feature type="non-terminal residue" evidence="1">
    <location>
        <position position="1"/>
    </location>
</feature>
<sequence>QKDKHPQCQPINFDEIMETDLARQLQQLELNNNDHQPGMCDIDDTILQQLKEYKQKTNSMNYHIKEEHVYIREQKKIKSYLRDRIREISGNYTDEAALTIGITTTTQSSSPPPPLNIIQNECISYPTANILFGF</sequence>